<dbReference type="AlphaFoldDB" id="A0A174RW00"/>
<evidence type="ECO:0000313" key="2">
    <source>
        <dbReference type="EMBL" id="TWV62276.1"/>
    </source>
</evidence>
<organism evidence="2 4">
    <name type="scientific">Parabacteroides distasonis</name>
    <dbReference type="NCBI Taxonomy" id="823"/>
    <lineage>
        <taxon>Bacteria</taxon>
        <taxon>Pseudomonadati</taxon>
        <taxon>Bacteroidota</taxon>
        <taxon>Bacteroidia</taxon>
        <taxon>Bacteroidales</taxon>
        <taxon>Tannerellaceae</taxon>
        <taxon>Parabacteroides</taxon>
    </lineage>
</organism>
<evidence type="ECO:0000313" key="3">
    <source>
        <dbReference type="EMBL" id="WET65884.1"/>
    </source>
</evidence>
<dbReference type="Proteomes" id="UP001221009">
    <property type="component" value="Chromosome"/>
</dbReference>
<proteinExistence type="predicted"/>
<dbReference type="EMBL" id="VOHW01000004">
    <property type="protein sequence ID" value="TWV62276.1"/>
    <property type="molecule type" value="Genomic_DNA"/>
</dbReference>
<keyword evidence="1" id="KW-0812">Transmembrane</keyword>
<reference evidence="2 4" key="1">
    <citation type="submission" date="2019-07" db="EMBL/GenBank/DDBJ databases">
        <title>Genome sequencing of Parabacteroides distasonis iSURF_7.</title>
        <authorList>
            <person name="Degefu H.N."/>
            <person name="Ruoff K.L."/>
            <person name="Price C.E."/>
            <person name="Valls R.A."/>
            <person name="O'Toole G.A."/>
        </authorList>
    </citation>
    <scope>NUCLEOTIDE SEQUENCE [LARGE SCALE GENOMIC DNA]</scope>
    <source>
        <strain evidence="2 4">CFPLTA003_1B</strain>
    </source>
</reference>
<accession>A0A174RW00</accession>
<protein>
    <submittedName>
        <fullName evidence="2">Uncharacterized protein</fullName>
    </submittedName>
</protein>
<sequence>MDTDIYICSKPLQYFNVRNIGYGNASSKKVLIILGHFRDAELFFHQVKTFDDTWNDILYFKDLFHLDLYLFFHPVNTLFVEVDASFVYGIFFKLSRFKRMYMFEEGFGSYRRDRFDNSKGLKNIINKLTGVGDHIGFSKFLTGQFLYLPDLYRSQFPGYSKSLKSFQKPFVKRLREELPLFLNFSTGYEEFLSVKNKSVGIYLTNHQINVNILKTLDKEKNDFDYVYVKLHPHIKKTEDLYQYGLKIVQSNIMVEFLILILLDNGNKLSVFHENSTSVIWFQDRIINKNMGQPFEEYDIVASYIQSKEL</sequence>
<name>A0A174RW00_PARDI</name>
<evidence type="ECO:0000313" key="4">
    <source>
        <dbReference type="Proteomes" id="UP000315827"/>
    </source>
</evidence>
<gene>
    <name evidence="2" type="ORF">FSA05_09285</name>
    <name evidence="3" type="ORF">P2T59_07815</name>
</gene>
<keyword evidence="1" id="KW-0472">Membrane</keyword>
<evidence type="ECO:0000256" key="1">
    <source>
        <dbReference type="SAM" id="Phobius"/>
    </source>
</evidence>
<dbReference type="Proteomes" id="UP000315827">
    <property type="component" value="Unassembled WGS sequence"/>
</dbReference>
<reference evidence="3" key="2">
    <citation type="submission" date="2023-03" db="EMBL/GenBank/DDBJ databases">
        <title>Parabacteroides distasonis, a bacteria resistant against UC.</title>
        <authorList>
            <person name="Dai W."/>
        </authorList>
    </citation>
    <scope>NUCLEOTIDE SEQUENCE</scope>
    <source>
        <strain evidence="3">F1-28</strain>
    </source>
</reference>
<dbReference type="EMBL" id="CP120353">
    <property type="protein sequence ID" value="WET65884.1"/>
    <property type="molecule type" value="Genomic_DNA"/>
</dbReference>
<keyword evidence="1" id="KW-1133">Transmembrane helix</keyword>
<feature type="transmembrane region" description="Helical" evidence="1">
    <location>
        <begin position="68"/>
        <end position="92"/>
    </location>
</feature>
<dbReference type="RefSeq" id="WP_005868109.1">
    <property type="nucleotide sequence ID" value="NZ_CAXSKO010000010.1"/>
</dbReference>